<dbReference type="Pfam" id="PF04324">
    <property type="entry name" value="Fer2_BFD"/>
    <property type="match status" value="1"/>
</dbReference>
<dbReference type="PANTHER" id="PTHR42720">
    <property type="entry name" value="GLYCEROL-3-PHOSPHATE DEHYDROGENASE"/>
    <property type="match status" value="1"/>
</dbReference>
<comment type="caution">
    <text evidence="3">The sequence shown here is derived from an EMBL/GenBank/DDBJ whole genome shotgun (WGS) entry which is preliminary data.</text>
</comment>
<dbReference type="InterPro" id="IPR052745">
    <property type="entry name" value="G3P_Oxidase/Oxidoreductase"/>
</dbReference>
<feature type="non-terminal residue" evidence="3">
    <location>
        <position position="1"/>
    </location>
</feature>
<accession>K1TEV9</accession>
<dbReference type="InterPro" id="IPR036188">
    <property type="entry name" value="FAD/NAD-bd_sf"/>
</dbReference>
<dbReference type="EMBL" id="AJWY01007109">
    <property type="protein sequence ID" value="EKC64965.1"/>
    <property type="molecule type" value="Genomic_DNA"/>
</dbReference>
<sequence length="189" mass="20289">GATMQNLPIRQVITSFAGLRAHEDGHEFILGECPDAPGFFDCAGIESPGLSSAPAIGEYTAQLLQEKLSLAENTDFVGTRTGILDPKTLSREDYNALIARDPAYGRIICRCEQVTEGEIVDAIHRVPGARSLDGVKRRTRAGMGRCQAGFCSPRVMAILARELGVDEAEITKSGGHSQLLTGYPKEGTK</sequence>
<dbReference type="InterPro" id="IPR041854">
    <property type="entry name" value="BFD-like_2Fe2S-bd_dom_sf"/>
</dbReference>
<proteinExistence type="predicted"/>
<dbReference type="Gene3D" id="1.10.10.1100">
    <property type="entry name" value="BFD-like [2Fe-2S]-binding domain"/>
    <property type="match status" value="1"/>
</dbReference>
<dbReference type="InterPro" id="IPR006076">
    <property type="entry name" value="FAD-dep_OxRdtase"/>
</dbReference>
<feature type="domain" description="BFD-like [2Fe-2S]-binding" evidence="2">
    <location>
        <begin position="107"/>
        <end position="161"/>
    </location>
</feature>
<gene>
    <name evidence="3" type="ORF">LEA_10577</name>
</gene>
<evidence type="ECO:0000259" key="2">
    <source>
        <dbReference type="Pfam" id="PF04324"/>
    </source>
</evidence>
<reference evidence="3" key="1">
    <citation type="journal article" date="2013" name="Environ. Microbiol.">
        <title>Microbiota from the distal guts of lean and obese adolescents exhibit partial functional redundancy besides clear differences in community structure.</title>
        <authorList>
            <person name="Ferrer M."/>
            <person name="Ruiz A."/>
            <person name="Lanza F."/>
            <person name="Haange S.B."/>
            <person name="Oberbach A."/>
            <person name="Till H."/>
            <person name="Bargiela R."/>
            <person name="Campoy C."/>
            <person name="Segura M.T."/>
            <person name="Richter M."/>
            <person name="von Bergen M."/>
            <person name="Seifert J."/>
            <person name="Suarez A."/>
        </authorList>
    </citation>
    <scope>NUCLEOTIDE SEQUENCE</scope>
</reference>
<dbReference type="Pfam" id="PF01266">
    <property type="entry name" value="DAO"/>
    <property type="match status" value="1"/>
</dbReference>
<organism evidence="3">
    <name type="scientific">human gut metagenome</name>
    <dbReference type="NCBI Taxonomy" id="408170"/>
    <lineage>
        <taxon>unclassified sequences</taxon>
        <taxon>metagenomes</taxon>
        <taxon>organismal metagenomes</taxon>
    </lineage>
</organism>
<name>K1TEV9_9ZZZZ</name>
<dbReference type="AlphaFoldDB" id="K1TEV9"/>
<dbReference type="PANTHER" id="PTHR42720:SF1">
    <property type="entry name" value="GLYCEROL 3-PHOSPHATE OXIDASE"/>
    <property type="match status" value="1"/>
</dbReference>
<protein>
    <submittedName>
        <fullName evidence="3">Oxidoreductase, FAD-dependent</fullName>
    </submittedName>
</protein>
<dbReference type="Gene3D" id="3.50.50.60">
    <property type="entry name" value="FAD/NAD(P)-binding domain"/>
    <property type="match status" value="1"/>
</dbReference>
<evidence type="ECO:0000313" key="3">
    <source>
        <dbReference type="EMBL" id="EKC64965.1"/>
    </source>
</evidence>
<dbReference type="CDD" id="cd19946">
    <property type="entry name" value="GlpA-like_Fer2_BFD-like"/>
    <property type="match status" value="1"/>
</dbReference>
<evidence type="ECO:0000259" key="1">
    <source>
        <dbReference type="Pfam" id="PF01266"/>
    </source>
</evidence>
<dbReference type="InterPro" id="IPR007419">
    <property type="entry name" value="BFD-like_2Fe2S-bd_dom"/>
</dbReference>
<feature type="domain" description="FAD dependent oxidoreductase" evidence="1">
    <location>
        <begin position="10"/>
        <end position="63"/>
    </location>
</feature>